<evidence type="ECO:0000256" key="2">
    <source>
        <dbReference type="ARBA" id="ARBA00023004"/>
    </source>
</evidence>
<dbReference type="Pfam" id="PF13534">
    <property type="entry name" value="Fer4_17"/>
    <property type="match status" value="1"/>
</dbReference>
<name>A0A9D3A1E4_9ACTN</name>
<reference evidence="5" key="1">
    <citation type="journal article" date="2021" name="PeerJ">
        <title>Extensive microbial diversity within the chicken gut microbiome revealed by metagenomics and culture.</title>
        <authorList>
            <person name="Gilroy R."/>
            <person name="Ravi A."/>
            <person name="Getino M."/>
            <person name="Pursley I."/>
            <person name="Horton D.L."/>
            <person name="Alikhan N.F."/>
            <person name="Baker D."/>
            <person name="Gharbi K."/>
            <person name="Hall N."/>
            <person name="Watson M."/>
            <person name="Adriaenssens E.M."/>
            <person name="Foster-Nyarko E."/>
            <person name="Jarju S."/>
            <person name="Secka A."/>
            <person name="Antonio M."/>
            <person name="Oren A."/>
            <person name="Chaudhuri R.R."/>
            <person name="La Ragione R."/>
            <person name="Hildebrand F."/>
            <person name="Pallen M.J."/>
        </authorList>
    </citation>
    <scope>NUCLEOTIDE SEQUENCE</scope>
    <source>
        <strain evidence="5">ChiGjej6B6-11269</strain>
    </source>
</reference>
<dbReference type="InterPro" id="IPR036812">
    <property type="entry name" value="NAD(P)_OxRdtase_dom_sf"/>
</dbReference>
<dbReference type="Pfam" id="PF00248">
    <property type="entry name" value="Aldo_ket_red"/>
    <property type="match status" value="1"/>
</dbReference>
<dbReference type="PANTHER" id="PTHR43312">
    <property type="entry name" value="D-THREO-ALDOSE 1-DEHYDROGENASE"/>
    <property type="match status" value="1"/>
</dbReference>
<dbReference type="SUPFAM" id="SSF51430">
    <property type="entry name" value="NAD(P)-linked oxidoreductase"/>
    <property type="match status" value="1"/>
</dbReference>
<sequence>MDAQEAQRSIIEYRILPHGGEKIGVLGLGTSVLAEAGEAAAAQTFAAAFENGINYVDLAGGHTALFPGLGRALKSAVAGGRDELYFQMHFGANYLAGSEYAFSLDLGTVKHSVAWQLEQTGIEYIDFGFIHCLDSIADWNEYREGGILEYLQDMKRQGIVHHLGFSTHTPEVANAVLDEGIIDMLMFSINPAYDYQQGDFGYGEVAQRQALYRRCKAEGVGISVMKAFGAGQLLDAKLSPFKAALTRNQCIQYALDKPAVTTIVAGAKTPEEVHDLLAYFDSAPDERDYSVLSTFAPAEAEGVCVYCNHCAPCPSGLNIGLINKYYDLVRAGDPMAQEHYRELGAHAGDCTSCGHCDNRCPFHVEQSARMQEIADYFGE</sequence>
<dbReference type="Gene3D" id="3.20.20.100">
    <property type="entry name" value="NADP-dependent oxidoreductase domain"/>
    <property type="match status" value="1"/>
</dbReference>
<keyword evidence="3" id="KW-0411">Iron-sulfur</keyword>
<evidence type="ECO:0000259" key="4">
    <source>
        <dbReference type="Pfam" id="PF00248"/>
    </source>
</evidence>
<protein>
    <submittedName>
        <fullName evidence="5">Aldo/keto reductase</fullName>
    </submittedName>
</protein>
<accession>A0A9D3A1E4</accession>
<organism evidence="5 6">
    <name type="scientific">Slackia equolifaciens</name>
    <dbReference type="NCBI Taxonomy" id="498718"/>
    <lineage>
        <taxon>Bacteria</taxon>
        <taxon>Bacillati</taxon>
        <taxon>Actinomycetota</taxon>
        <taxon>Coriobacteriia</taxon>
        <taxon>Eggerthellales</taxon>
        <taxon>Eggerthellaceae</taxon>
        <taxon>Slackia</taxon>
    </lineage>
</organism>
<evidence type="ECO:0000256" key="3">
    <source>
        <dbReference type="ARBA" id="ARBA00023014"/>
    </source>
</evidence>
<evidence type="ECO:0000256" key="1">
    <source>
        <dbReference type="ARBA" id="ARBA00022723"/>
    </source>
</evidence>
<reference evidence="5" key="2">
    <citation type="submission" date="2021-09" db="EMBL/GenBank/DDBJ databases">
        <authorList>
            <person name="Gilroy R."/>
        </authorList>
    </citation>
    <scope>NUCLEOTIDE SEQUENCE</scope>
    <source>
        <strain evidence="5">ChiGjej6B6-11269</strain>
    </source>
</reference>
<dbReference type="GO" id="GO:0046872">
    <property type="term" value="F:metal ion binding"/>
    <property type="evidence" value="ECO:0007669"/>
    <property type="project" value="UniProtKB-KW"/>
</dbReference>
<proteinExistence type="predicted"/>
<dbReference type="GO" id="GO:0051536">
    <property type="term" value="F:iron-sulfur cluster binding"/>
    <property type="evidence" value="ECO:0007669"/>
    <property type="project" value="UniProtKB-KW"/>
</dbReference>
<dbReference type="CDD" id="cd19100">
    <property type="entry name" value="AKR_unchar"/>
    <property type="match status" value="1"/>
</dbReference>
<keyword evidence="1" id="KW-0479">Metal-binding</keyword>
<gene>
    <name evidence="5" type="ORF">K8U77_05965</name>
</gene>
<evidence type="ECO:0000313" key="5">
    <source>
        <dbReference type="EMBL" id="HJF65643.1"/>
    </source>
</evidence>
<dbReference type="EMBL" id="DYWI01000112">
    <property type="protein sequence ID" value="HJF65643.1"/>
    <property type="molecule type" value="Genomic_DNA"/>
</dbReference>
<dbReference type="Proteomes" id="UP000786989">
    <property type="component" value="Unassembled WGS sequence"/>
</dbReference>
<dbReference type="AlphaFoldDB" id="A0A9D3A1E4"/>
<dbReference type="InterPro" id="IPR053135">
    <property type="entry name" value="AKR2_Oxidoreductase"/>
</dbReference>
<keyword evidence="2" id="KW-0408">Iron</keyword>
<dbReference type="SUPFAM" id="SSF46548">
    <property type="entry name" value="alpha-helical ferredoxin"/>
    <property type="match status" value="1"/>
</dbReference>
<evidence type="ECO:0000313" key="6">
    <source>
        <dbReference type="Proteomes" id="UP000786989"/>
    </source>
</evidence>
<feature type="domain" description="NADP-dependent oxidoreductase" evidence="4">
    <location>
        <begin position="26"/>
        <end position="239"/>
    </location>
</feature>
<dbReference type="InterPro" id="IPR017900">
    <property type="entry name" value="4Fe4S_Fe_S_CS"/>
</dbReference>
<comment type="caution">
    <text evidence="5">The sequence shown here is derived from an EMBL/GenBank/DDBJ whole genome shotgun (WGS) entry which is preliminary data.</text>
</comment>
<dbReference type="InterPro" id="IPR023210">
    <property type="entry name" value="NADP_OxRdtase_dom"/>
</dbReference>
<dbReference type="PROSITE" id="PS00198">
    <property type="entry name" value="4FE4S_FER_1"/>
    <property type="match status" value="1"/>
</dbReference>
<dbReference type="PANTHER" id="PTHR43312:SF1">
    <property type="entry name" value="NADP-DEPENDENT OXIDOREDUCTASE DOMAIN-CONTAINING PROTEIN"/>
    <property type="match status" value="1"/>
</dbReference>